<keyword evidence="1 2" id="KW-0732">Signal</keyword>
<dbReference type="EMBL" id="CP046566">
    <property type="protein sequence ID" value="QGW27116.1"/>
    <property type="molecule type" value="Genomic_DNA"/>
</dbReference>
<dbReference type="GO" id="GO:0004435">
    <property type="term" value="F:phosphatidylinositol-4,5-bisphosphate phospholipase C activity"/>
    <property type="evidence" value="ECO:0007669"/>
    <property type="project" value="InterPro"/>
</dbReference>
<dbReference type="GO" id="GO:0008745">
    <property type="term" value="F:N-acetylmuramoyl-L-alanine amidase activity"/>
    <property type="evidence" value="ECO:0007669"/>
    <property type="project" value="InterPro"/>
</dbReference>
<dbReference type="Gene3D" id="3.40.80.10">
    <property type="entry name" value="Peptidoglycan recognition protein-like"/>
    <property type="match status" value="1"/>
</dbReference>
<dbReference type="SUPFAM" id="SSF55846">
    <property type="entry name" value="N-acetylmuramoyl-L-alanine amidase-like"/>
    <property type="match status" value="1"/>
</dbReference>
<dbReference type="Gene3D" id="1.10.530.10">
    <property type="match status" value="1"/>
</dbReference>
<sequence>MPLLLAGSFLLLAVGSHAQITKKPLPTDSSLKQLERKYIQTPVRRVLQSNGDVWLQRDFSNYLMSAGKQFEGIAMEDDDHGHPDHTAQLVDMLNRPHPSVVVMEKYFREAAQEFGVPVAILRAYAQVQSNWAQVGESMYGSWGMMGLIEQGNVTQITKSASLMGISNDAIKNEARQNIRAAAVLLALYKKQSGSSGNSYEDWFAAVAQLTGLTDADMRYSLAKRVFGVMQQGSKTISIWGEIIALSPDETVSIPSIESMGNIAVLGNGTPDYTAAIYNLTTCNFNSRPVGAGINYYFVHYIATGTYEGAISWFKNCTSQVSAHYVVRNSDGQITQVVDEAKRAWSQGVTEYNDQGIGVEHEVLVTNLSMWDSQPMLTEAGKLCADVCTRNGIPKTRRSANGDKGIYGHSDVRATDCPNMTQLRWDNFLANVAGAIPSVATPTLYSIQATSGSTAVTATWKANLETNLLGYRLYYASSDDMSNWVLAANEQTLTAATTSITLQPSQFVVVPNEPVYHFKLTAVVSNGALSPVESPASDVYSRSWNTTGPKILIVDAFDRSNGSYKSSTHNFAARYMKALRDRGNVEISTVANERIEDGSINLQQYNIVIWFMGDESSANVVFSAAEKTAISNYLNNGGKLLLSGSEIAYNIGRSAAAGYDLAFMTNYLKASYVGDGASTYTPATGIAGTAFEGISIPFGVVYLEDFPDNIAAAGGSSNVFDYAIAGAKGGVAYSGTFGSGTTPGAIVYISYTLETATDIDMSLFMNKLLPYFGDSVLPAPPVAVNDAATTSAGSTKRIHVLQNDLPNGGSINTNTVTIVAAAGNGTATALSDGSIRYQPNNGFTGADAFTYKVASTDGYFSNTATVNIAVQETVACEATPAEKDDRYPLRDLRGAWVSTVSNLDWPSSRSLSTAQQQSTLLELLDSLKAAGINSVFLQVRPESDALYASNIEPWSYWLTGAQGTAPSPMWDPLAFAVAAAHERGMDLHAWLNPYRAKQSTPTLASNHVAVQHPEWTFTSGTLTMLDPGLPGVRQHIVNVIGDIASRYDVDGIHFDDYFYPYSGMASQDLGTFANNNPLGFTDTAAWRRNNVNTLIAMVYDTLQSINAAMQKNVVFGVSPFGIWKSGTPAGITGTSSYSAHYCDPIAWLQAGKVDYLAPQLYWKITGAQDFDKLSKWWNDRGQEYGRHIYPGLALYRMDDASNWAAAEILSQINLTRDNNRPQVFGNIMFRAAQLKNNSKNIKTELRNSAFRYPSYAPAFAWKDAVCPNAPTQVMFDGDTLRWQKPMVAADGDTAVKYVVYRYDNQGDLSQMKQDGARVVSIVSSNKLYLPNAGYALYAVSALDDNNNESDATLSSFNNVVLCPNASTTLPALVMGSTYQWQQWTGSSWQSLTDNATFTGTQNASLQLNQLPASMYGLQLRAVANSTDAGPVYTVTFGTNWTGSSNQNWHNAANWSCAAVPDATVDVIVPANITVFPVVNASGAAARSILLRYGATLQVTPGYNIQVGIQ</sequence>
<dbReference type="PANTHER" id="PTHR43405:SF1">
    <property type="entry name" value="GLYCOSYL HYDROLASE DIGH"/>
    <property type="match status" value="1"/>
</dbReference>
<evidence type="ECO:0000259" key="3">
    <source>
        <dbReference type="PROSITE" id="PS50008"/>
    </source>
</evidence>
<dbReference type="PANTHER" id="PTHR43405">
    <property type="entry name" value="GLYCOSYL HYDROLASE DIGH"/>
    <property type="match status" value="1"/>
</dbReference>
<dbReference type="SMART" id="SM00644">
    <property type="entry name" value="Ami_2"/>
    <property type="match status" value="1"/>
</dbReference>
<dbReference type="Proteomes" id="UP000426027">
    <property type="component" value="Chromosome"/>
</dbReference>
<dbReference type="Gene3D" id="2.60.40.10">
    <property type="entry name" value="Immunoglobulins"/>
    <property type="match status" value="1"/>
</dbReference>
<dbReference type="InterPro" id="IPR052177">
    <property type="entry name" value="Divisome_Glycosyl_Hydrolase"/>
</dbReference>
<dbReference type="GO" id="GO:0035556">
    <property type="term" value="P:intracellular signal transduction"/>
    <property type="evidence" value="ECO:0007669"/>
    <property type="project" value="InterPro"/>
</dbReference>
<dbReference type="Pfam" id="PF01510">
    <property type="entry name" value="Amidase_2"/>
    <property type="match status" value="1"/>
</dbReference>
<proteinExistence type="predicted"/>
<evidence type="ECO:0000313" key="5">
    <source>
        <dbReference type="Proteomes" id="UP000426027"/>
    </source>
</evidence>
<dbReference type="GO" id="GO:0006629">
    <property type="term" value="P:lipid metabolic process"/>
    <property type="evidence" value="ECO:0007669"/>
    <property type="project" value="InterPro"/>
</dbReference>
<dbReference type="PROSITE" id="PS50008">
    <property type="entry name" value="PIPLC_Y_DOMAIN"/>
    <property type="match status" value="1"/>
</dbReference>
<dbReference type="InterPro" id="IPR036505">
    <property type="entry name" value="Amidase/PGRP_sf"/>
</dbReference>
<gene>
    <name evidence="4" type="ORF">GLV81_02445</name>
</gene>
<evidence type="ECO:0000313" key="4">
    <source>
        <dbReference type="EMBL" id="QGW27116.1"/>
    </source>
</evidence>
<name>A0A6I6G3C4_9BACT</name>
<keyword evidence="5" id="KW-1185">Reference proteome</keyword>
<evidence type="ECO:0000256" key="2">
    <source>
        <dbReference type="SAM" id="SignalP"/>
    </source>
</evidence>
<dbReference type="GO" id="GO:0009253">
    <property type="term" value="P:peptidoglycan catabolic process"/>
    <property type="evidence" value="ECO:0007669"/>
    <property type="project" value="InterPro"/>
</dbReference>
<dbReference type="InterPro" id="IPR017853">
    <property type="entry name" value="GH"/>
</dbReference>
<dbReference type="SUPFAM" id="SSF51445">
    <property type="entry name" value="(Trans)glycosidases"/>
    <property type="match status" value="1"/>
</dbReference>
<dbReference type="RefSeq" id="WP_157476549.1">
    <property type="nucleotide sequence ID" value="NZ_CP046566.1"/>
</dbReference>
<dbReference type="SUPFAM" id="SSF53955">
    <property type="entry name" value="Lysozyme-like"/>
    <property type="match status" value="1"/>
</dbReference>
<dbReference type="Gene3D" id="3.20.20.80">
    <property type="entry name" value="Glycosidases"/>
    <property type="match status" value="1"/>
</dbReference>
<dbReference type="Pfam" id="PF02638">
    <property type="entry name" value="GHL10"/>
    <property type="match status" value="1"/>
</dbReference>
<dbReference type="CDD" id="cd06583">
    <property type="entry name" value="PGRP"/>
    <property type="match status" value="1"/>
</dbReference>
<organism evidence="4 5">
    <name type="scientific">Phnomibacter ginsenosidimutans</name>
    <dbReference type="NCBI Taxonomy" id="2676868"/>
    <lineage>
        <taxon>Bacteria</taxon>
        <taxon>Pseudomonadati</taxon>
        <taxon>Bacteroidota</taxon>
        <taxon>Chitinophagia</taxon>
        <taxon>Chitinophagales</taxon>
        <taxon>Chitinophagaceae</taxon>
        <taxon>Phnomibacter</taxon>
    </lineage>
</organism>
<feature type="signal peptide" evidence="2">
    <location>
        <begin position="1"/>
        <end position="18"/>
    </location>
</feature>
<dbReference type="InterPro" id="IPR002502">
    <property type="entry name" value="Amidase_domain"/>
</dbReference>
<dbReference type="InterPro" id="IPR023346">
    <property type="entry name" value="Lysozyme-like_dom_sf"/>
</dbReference>
<dbReference type="InterPro" id="IPR013783">
    <property type="entry name" value="Ig-like_fold"/>
</dbReference>
<dbReference type="KEGG" id="fls:GLV81_02445"/>
<dbReference type="Pfam" id="PF17963">
    <property type="entry name" value="Big_9"/>
    <property type="match status" value="1"/>
</dbReference>
<dbReference type="InterPro" id="IPR003790">
    <property type="entry name" value="GHL10"/>
</dbReference>
<feature type="domain" description="PI-PLC Y-box" evidence="3">
    <location>
        <begin position="935"/>
        <end position="964"/>
    </location>
</feature>
<dbReference type="Gene3D" id="2.60.40.3440">
    <property type="match status" value="1"/>
</dbReference>
<evidence type="ECO:0000256" key="1">
    <source>
        <dbReference type="ARBA" id="ARBA00022729"/>
    </source>
</evidence>
<protein>
    <submittedName>
        <fullName evidence="4">Family 10 glycosylhydrolase</fullName>
    </submittedName>
</protein>
<accession>A0A6I6G3C4</accession>
<keyword evidence="4" id="KW-0378">Hydrolase</keyword>
<reference evidence="4 5" key="1">
    <citation type="submission" date="2019-11" db="EMBL/GenBank/DDBJ databases">
        <authorList>
            <person name="Im W.T."/>
        </authorList>
    </citation>
    <scope>NUCLEOTIDE SEQUENCE [LARGE SCALE GENOMIC DNA]</scope>
    <source>
        <strain evidence="4 5">SB-02</strain>
    </source>
</reference>
<dbReference type="InterPro" id="IPR001711">
    <property type="entry name" value="PLipase_C_Pinositol-sp_Y"/>
</dbReference>
<feature type="chain" id="PRO_5026117194" evidence="2">
    <location>
        <begin position="19"/>
        <end position="1508"/>
    </location>
</feature>